<sequence length="1254" mass="138830">MSLKKNFSGNVMHYHNRESRSRSVQGLACVDSSPIMKIPLPPRMWITDVEDESSDENSASVKDEGIVMAERTRVRSRFRHHKQRCTHSVPIGIFWDIENCQVPRGCSAIDVVAAIREKFLIGRREADFVVVCDVRKEAANRLQELNDAQVSLIHVCGTQKNAADEKLRQCMRRFGELHSAPAALLLISGDINFAADLSDFRHRKNMEVILVHKQNTSSALIACASSHYCYNEITAHVPRNPKVSQTEEEEEPTCEMEVANLPMDQPPERVSRRLRRLADNCGGKVLRVTAPTAVLRFPTPDHASRALKRMEGEDVFGRKISTRYARGAFQATYSSDEGYSTAPTQPTHPPLLSSVQQMHQVGISAETTARCVASDWALALQQLPAPTPPPLDFCPPLAPKPRKIRGTHGSVSLDRSGCSSSNSGDDNRQQDNQSRAASPWNSSASFSEHSDAELESAAELTVSNLPPYEPAVLQELLTKLLTQYVRVVRVCVWAGGEGPLASVVLRSEWDARLCIARVHKRRLEQQWGGRRLELALGRPAPAPGADVLRARLRAILREQPAHSLPLLRLRDAYASRHCCALTTSDIAKLKDTVVVHEGCGRMVQLIDLTPVAALETEEAPWKCHVHATLNTGHEDGSRILQPVFMEISVLARNAQVLLENHGGILPLLSFVECYEAMFPPLVADPRRGVALELLLRSVPNLEVKDSPSRHLTWRTNRSDTPPSNCNQSDTSRSSGEREKPRTAPALEPMLTLFERELIDLLRTAPRCCIPFSKLIPSFHHHFGRQCRVADYGFTKLPDLLAALSNTIVVLGSGSYRVITISAAAQSRRWTSDLVKLLKAQPGRAISPHDIPQLYQATFGRPFSPVDYGLCTLEELMQRVAPQTIVICPDNTIALPRRTPTPEERARTAQFAVQAVELLCYTPNLRMEFSRFVPAYHAHFGRQLRVAHYGCVKLVELFELIPETVSVWCEANGERGVRLAARAARAVMAQRLKALTPAPFKALPALYASRFGAPPLPDVLNVSTLEELISVVGGCIEGGVVHMAGDAPRFANAALAACSVLSADRSVARGSTEEYFVSAFRRLRGEDPDLRELAASGVVETSERHVRLTPVWRTVWRLAQILADHATAIPAVEIFNQYTKRYEPSYPCADMGVEGVTDLLRCYRTVFTEVNGNGLDGSHWTLCGGVIMPPPLRAPLHEDYSVHDTPPGQKGSRVFESPRNNIWCSPPASALPTPTALLTQDNRRRTRLAAQFDAV</sequence>
<dbReference type="EMBL" id="CAVLGL010000093">
    <property type="protein sequence ID" value="CAK1596067.1"/>
    <property type="molecule type" value="Genomic_DNA"/>
</dbReference>
<evidence type="ECO:0000256" key="9">
    <source>
        <dbReference type="PROSITE-ProRule" id="PRU00176"/>
    </source>
</evidence>
<feature type="region of interest" description="Disordered" evidence="10">
    <location>
        <begin position="706"/>
        <end position="744"/>
    </location>
</feature>
<evidence type="ECO:0000259" key="12">
    <source>
        <dbReference type="PROSITE" id="PS51644"/>
    </source>
</evidence>
<dbReference type="InterPro" id="IPR035979">
    <property type="entry name" value="RBD_domain_sf"/>
</dbReference>
<comment type="subcellular location">
    <subcellularLocation>
        <location evidence="1">Peroxisome</location>
    </subcellularLocation>
</comment>
<dbReference type="GO" id="GO:0004540">
    <property type="term" value="F:RNA nuclease activity"/>
    <property type="evidence" value="ECO:0007669"/>
    <property type="project" value="InterPro"/>
</dbReference>
<dbReference type="Gene3D" id="3.30.70.330">
    <property type="match status" value="1"/>
</dbReference>
<evidence type="ECO:0000313" key="14">
    <source>
        <dbReference type="Proteomes" id="UP001314205"/>
    </source>
</evidence>
<keyword evidence="4 9" id="KW-0694">RNA-binding</keyword>
<evidence type="ECO:0000256" key="1">
    <source>
        <dbReference type="ARBA" id="ARBA00004275"/>
    </source>
</evidence>
<feature type="region of interest" description="Disordered" evidence="10">
    <location>
        <begin position="391"/>
        <end position="448"/>
    </location>
</feature>
<dbReference type="Proteomes" id="UP001314205">
    <property type="component" value="Unassembled WGS sequence"/>
</dbReference>
<dbReference type="PANTHER" id="PTHR14379:SF3">
    <property type="entry name" value="MEIOSIS REGULATOR AND MRNA STABILITY FACTOR 1"/>
    <property type="match status" value="1"/>
</dbReference>
<feature type="domain" description="HTH OST-type" evidence="12">
    <location>
        <begin position="749"/>
        <end position="824"/>
    </location>
</feature>
<accession>A0AAV1LP34</accession>
<feature type="domain" description="HTH OST-type" evidence="12">
    <location>
        <begin position="906"/>
        <end position="980"/>
    </location>
</feature>
<keyword evidence="6" id="KW-0576">Peroxisome</keyword>
<dbReference type="GO" id="GO:1905762">
    <property type="term" value="F:CCR4-NOT complex binding"/>
    <property type="evidence" value="ECO:0007669"/>
    <property type="project" value="TreeGrafter"/>
</dbReference>
<dbReference type="Gene3D" id="3.30.420.610">
    <property type="entry name" value="LOTUS domain-like"/>
    <property type="match status" value="3"/>
</dbReference>
<evidence type="ECO:0000256" key="8">
    <source>
        <dbReference type="ARBA" id="ARBA00030116"/>
    </source>
</evidence>
<dbReference type="GO" id="GO:0003723">
    <property type="term" value="F:RNA binding"/>
    <property type="evidence" value="ECO:0007669"/>
    <property type="project" value="UniProtKB-UniRule"/>
</dbReference>
<reference evidence="13 14" key="1">
    <citation type="submission" date="2023-11" db="EMBL/GenBank/DDBJ databases">
        <authorList>
            <person name="Hedman E."/>
            <person name="Englund M."/>
            <person name="Stromberg M."/>
            <person name="Nyberg Akerstrom W."/>
            <person name="Nylinder S."/>
            <person name="Jareborg N."/>
            <person name="Kallberg Y."/>
            <person name="Kronander E."/>
        </authorList>
    </citation>
    <scope>NUCLEOTIDE SEQUENCE [LARGE SCALE GENOMIC DNA]</scope>
</reference>
<dbReference type="PANTHER" id="PTHR14379">
    <property type="entry name" value="LIMKAIN B LKAP"/>
    <property type="match status" value="1"/>
</dbReference>
<feature type="compositionally biased region" description="Polar residues" evidence="10">
    <location>
        <begin position="713"/>
        <end position="733"/>
    </location>
</feature>
<keyword evidence="7" id="KW-0469">Meiosis</keyword>
<dbReference type="GO" id="GO:0048477">
    <property type="term" value="P:oogenesis"/>
    <property type="evidence" value="ECO:0007669"/>
    <property type="project" value="UniProtKB-KW"/>
</dbReference>
<feature type="domain" description="HTH OST-type" evidence="12">
    <location>
        <begin position="825"/>
        <end position="899"/>
    </location>
</feature>
<dbReference type="Pfam" id="PF11608">
    <property type="entry name" value="RRM_MARF1"/>
    <property type="match status" value="1"/>
</dbReference>
<dbReference type="Pfam" id="PF01936">
    <property type="entry name" value="NYN"/>
    <property type="match status" value="1"/>
</dbReference>
<keyword evidence="3" id="KW-0677">Repeat</keyword>
<dbReference type="GO" id="GO:0005777">
    <property type="term" value="C:peroxisome"/>
    <property type="evidence" value="ECO:0007669"/>
    <property type="project" value="UniProtKB-SubCell"/>
</dbReference>
<name>A0AAV1LP34_9NEOP</name>
<evidence type="ECO:0000256" key="10">
    <source>
        <dbReference type="SAM" id="MobiDB-lite"/>
    </source>
</evidence>
<dbReference type="InterPro" id="IPR012677">
    <property type="entry name" value="Nucleotide-bd_a/b_plait_sf"/>
</dbReference>
<organism evidence="13 14">
    <name type="scientific">Parnassius mnemosyne</name>
    <name type="common">clouded apollo</name>
    <dbReference type="NCBI Taxonomy" id="213953"/>
    <lineage>
        <taxon>Eukaryota</taxon>
        <taxon>Metazoa</taxon>
        <taxon>Ecdysozoa</taxon>
        <taxon>Arthropoda</taxon>
        <taxon>Hexapoda</taxon>
        <taxon>Insecta</taxon>
        <taxon>Pterygota</taxon>
        <taxon>Neoptera</taxon>
        <taxon>Endopterygota</taxon>
        <taxon>Lepidoptera</taxon>
        <taxon>Glossata</taxon>
        <taxon>Ditrysia</taxon>
        <taxon>Papilionoidea</taxon>
        <taxon>Papilionidae</taxon>
        <taxon>Parnassiinae</taxon>
        <taxon>Parnassini</taxon>
        <taxon>Parnassius</taxon>
        <taxon>Driopa</taxon>
    </lineage>
</organism>
<dbReference type="InterPro" id="IPR000504">
    <property type="entry name" value="RRM_dom"/>
</dbReference>
<dbReference type="PROSITE" id="PS50102">
    <property type="entry name" value="RRM"/>
    <property type="match status" value="1"/>
</dbReference>
<dbReference type="InterPro" id="IPR041966">
    <property type="entry name" value="LOTUS-like"/>
</dbReference>
<evidence type="ECO:0000256" key="3">
    <source>
        <dbReference type="ARBA" id="ARBA00022737"/>
    </source>
</evidence>
<feature type="domain" description="RRM" evidence="11">
    <location>
        <begin position="254"/>
        <end position="327"/>
    </location>
</feature>
<dbReference type="PROSITE" id="PS51644">
    <property type="entry name" value="HTH_OST"/>
    <property type="match status" value="3"/>
</dbReference>
<dbReference type="InterPro" id="IPR021139">
    <property type="entry name" value="NYN"/>
</dbReference>
<keyword evidence="5" id="KW-0221">Differentiation</keyword>
<evidence type="ECO:0000256" key="6">
    <source>
        <dbReference type="ARBA" id="ARBA00023140"/>
    </source>
</evidence>
<feature type="compositionally biased region" description="Low complexity" evidence="10">
    <location>
        <begin position="412"/>
        <end position="424"/>
    </location>
</feature>
<protein>
    <recommendedName>
        <fullName evidence="2">Meiosis regulator and mRNA stability factor 1</fullName>
    </recommendedName>
    <alternativeName>
        <fullName evidence="8">Limkain-b1</fullName>
    </alternativeName>
</protein>
<feature type="compositionally biased region" description="Polar residues" evidence="10">
    <location>
        <begin position="430"/>
        <end position="447"/>
    </location>
</feature>
<evidence type="ECO:0000256" key="5">
    <source>
        <dbReference type="ARBA" id="ARBA00022943"/>
    </source>
</evidence>
<evidence type="ECO:0000256" key="4">
    <source>
        <dbReference type="ARBA" id="ARBA00022884"/>
    </source>
</evidence>
<evidence type="ECO:0000259" key="11">
    <source>
        <dbReference type="PROSITE" id="PS50102"/>
    </source>
</evidence>
<dbReference type="InterPro" id="IPR024768">
    <property type="entry name" value="Marf1"/>
</dbReference>
<dbReference type="InterPro" id="IPR025605">
    <property type="entry name" value="OST-HTH/LOTUS_dom"/>
</dbReference>
<dbReference type="CDD" id="cd10910">
    <property type="entry name" value="PIN_limkain_b1_N_like"/>
    <property type="match status" value="1"/>
</dbReference>
<dbReference type="GO" id="GO:0010468">
    <property type="term" value="P:regulation of gene expression"/>
    <property type="evidence" value="ECO:0007669"/>
    <property type="project" value="InterPro"/>
</dbReference>
<dbReference type="GO" id="GO:0051321">
    <property type="term" value="P:meiotic cell cycle"/>
    <property type="evidence" value="ECO:0007669"/>
    <property type="project" value="UniProtKB-KW"/>
</dbReference>
<dbReference type="Pfam" id="PF12872">
    <property type="entry name" value="OST-HTH"/>
    <property type="match status" value="3"/>
</dbReference>
<evidence type="ECO:0000313" key="13">
    <source>
        <dbReference type="EMBL" id="CAK1596067.1"/>
    </source>
</evidence>
<proteinExistence type="predicted"/>
<dbReference type="AlphaFoldDB" id="A0AAV1LP34"/>
<evidence type="ECO:0000256" key="7">
    <source>
        <dbReference type="ARBA" id="ARBA00023254"/>
    </source>
</evidence>
<gene>
    <name evidence="13" type="ORF">PARMNEM_LOCUS15461</name>
</gene>
<keyword evidence="14" id="KW-1185">Reference proteome</keyword>
<evidence type="ECO:0000256" key="2">
    <source>
        <dbReference type="ARBA" id="ARBA00022152"/>
    </source>
</evidence>
<keyword evidence="5" id="KW-0896">Oogenesis</keyword>
<comment type="caution">
    <text evidence="13">The sequence shown here is derived from an EMBL/GenBank/DDBJ whole genome shotgun (WGS) entry which is preliminary data.</text>
</comment>
<dbReference type="SUPFAM" id="SSF54928">
    <property type="entry name" value="RNA-binding domain, RBD"/>
    <property type="match status" value="1"/>
</dbReference>
<dbReference type="InterPro" id="IPR034189">
    <property type="entry name" value="MARF1_RRM1"/>
</dbReference>